<dbReference type="OMA" id="WWGGRWG"/>
<sequence>RWNKQDQKLLEAVEKGDVGKVSALASRKTARPTKLNAVGQSAYVSPGGGGHTWGSPGWWGGRWGRGS</sequence>
<accession>A0A8C4UJ73</accession>
<evidence type="ECO:0000313" key="3">
    <source>
        <dbReference type="Proteomes" id="UP000694562"/>
    </source>
</evidence>
<feature type="compositionally biased region" description="Gly residues" evidence="1">
    <location>
        <begin position="46"/>
        <end position="67"/>
    </location>
</feature>
<organism evidence="2 3">
    <name type="scientific">Falco tinnunculus</name>
    <name type="common">Common kestrel</name>
    <dbReference type="NCBI Taxonomy" id="100819"/>
    <lineage>
        <taxon>Eukaryota</taxon>
        <taxon>Metazoa</taxon>
        <taxon>Chordata</taxon>
        <taxon>Craniata</taxon>
        <taxon>Vertebrata</taxon>
        <taxon>Euteleostomi</taxon>
        <taxon>Archelosauria</taxon>
        <taxon>Archosauria</taxon>
        <taxon>Dinosauria</taxon>
        <taxon>Saurischia</taxon>
        <taxon>Theropoda</taxon>
        <taxon>Coelurosauria</taxon>
        <taxon>Aves</taxon>
        <taxon>Neognathae</taxon>
        <taxon>Neoaves</taxon>
        <taxon>Telluraves</taxon>
        <taxon>Australaves</taxon>
        <taxon>Falconiformes</taxon>
        <taxon>Falconidae</taxon>
        <taxon>Falco</taxon>
    </lineage>
</organism>
<dbReference type="Ensembl" id="ENSFTIT00000014028.1">
    <property type="protein sequence ID" value="ENSFTIP00000013446.1"/>
    <property type="gene ID" value="ENSFTIG00000008977.1"/>
</dbReference>
<dbReference type="Proteomes" id="UP000694562">
    <property type="component" value="Unplaced"/>
</dbReference>
<proteinExistence type="predicted"/>
<reference evidence="2" key="1">
    <citation type="submission" date="2025-08" db="UniProtKB">
        <authorList>
            <consortium name="Ensembl"/>
        </authorList>
    </citation>
    <scope>IDENTIFICATION</scope>
</reference>
<dbReference type="OrthoDB" id="341259at2759"/>
<evidence type="ECO:0000313" key="2">
    <source>
        <dbReference type="Ensembl" id="ENSFTIP00000013446.1"/>
    </source>
</evidence>
<evidence type="ECO:0000256" key="1">
    <source>
        <dbReference type="SAM" id="MobiDB-lite"/>
    </source>
</evidence>
<protein>
    <submittedName>
        <fullName evidence="2">Uncharacterized protein</fullName>
    </submittedName>
</protein>
<reference evidence="2" key="2">
    <citation type="submission" date="2025-09" db="UniProtKB">
        <authorList>
            <consortium name="Ensembl"/>
        </authorList>
    </citation>
    <scope>IDENTIFICATION</scope>
</reference>
<feature type="region of interest" description="Disordered" evidence="1">
    <location>
        <begin position="45"/>
        <end position="67"/>
    </location>
</feature>
<dbReference type="AlphaFoldDB" id="A0A8C4UJ73"/>
<name>A0A8C4UJ73_FALTI</name>
<keyword evidence="3" id="KW-1185">Reference proteome</keyword>